<reference evidence="2" key="1">
    <citation type="submission" date="2021-02" db="EMBL/GenBank/DDBJ databases">
        <authorList>
            <person name="Nowell W R."/>
        </authorList>
    </citation>
    <scope>NUCLEOTIDE SEQUENCE</scope>
</reference>
<organism evidence="2 5">
    <name type="scientific">Rotaria socialis</name>
    <dbReference type="NCBI Taxonomy" id="392032"/>
    <lineage>
        <taxon>Eukaryota</taxon>
        <taxon>Metazoa</taxon>
        <taxon>Spiralia</taxon>
        <taxon>Gnathifera</taxon>
        <taxon>Rotifera</taxon>
        <taxon>Eurotatoria</taxon>
        <taxon>Bdelloidea</taxon>
        <taxon>Philodinida</taxon>
        <taxon>Philodinidae</taxon>
        <taxon>Rotaria</taxon>
    </lineage>
</organism>
<dbReference type="AlphaFoldDB" id="A0A817S6N9"/>
<proteinExistence type="predicted"/>
<dbReference type="EMBL" id="CAJNXB010003638">
    <property type="protein sequence ID" value="CAF3328085.1"/>
    <property type="molecule type" value="Genomic_DNA"/>
</dbReference>
<dbReference type="EMBL" id="CAJNYD010000661">
    <property type="protein sequence ID" value="CAF3284776.1"/>
    <property type="molecule type" value="Genomic_DNA"/>
</dbReference>
<gene>
    <name evidence="4" type="ORF">FME351_LOCUS12319</name>
    <name evidence="2" type="ORF">LUA448_LOCUS6780</name>
    <name evidence="3" type="ORF">TIS948_LOCUS20946</name>
</gene>
<dbReference type="EMBL" id="CAJNYU010001441">
    <property type="protein sequence ID" value="CAF3437153.1"/>
    <property type="molecule type" value="Genomic_DNA"/>
</dbReference>
<dbReference type="Proteomes" id="UP000663833">
    <property type="component" value="Unassembled WGS sequence"/>
</dbReference>
<dbReference type="OrthoDB" id="10011647at2759"/>
<accession>A0A817S6N9</accession>
<evidence type="ECO:0000313" key="3">
    <source>
        <dbReference type="EMBL" id="CAF3328085.1"/>
    </source>
</evidence>
<dbReference type="Proteomes" id="UP000663869">
    <property type="component" value="Unassembled WGS sequence"/>
</dbReference>
<protein>
    <submittedName>
        <fullName evidence="2">Uncharacterized protein</fullName>
    </submittedName>
</protein>
<sequence length="175" mass="20260">MNLKIRWGIIIGVGVPTALVLIGVIVLFTKFIMNRCRKKAWNDIKTLPKPSDLSDNNTNHRRFFKATSSERQPLYQSATNNAMEISDGQISIPIDENDIPPEQRRLHETKQNEHTLVQIQCDQLNHIKQEENRLRPMIDLSNSENRIKSTIEQVQKEFEESLSTAATKMKHRQDN</sequence>
<evidence type="ECO:0000313" key="5">
    <source>
        <dbReference type="Proteomes" id="UP000663833"/>
    </source>
</evidence>
<comment type="caution">
    <text evidence="2">The sequence shown here is derived from an EMBL/GenBank/DDBJ whole genome shotgun (WGS) entry which is preliminary data.</text>
</comment>
<dbReference type="Proteomes" id="UP000663825">
    <property type="component" value="Unassembled WGS sequence"/>
</dbReference>
<keyword evidence="1" id="KW-0812">Transmembrane</keyword>
<keyword evidence="1" id="KW-1133">Transmembrane helix</keyword>
<name>A0A817S6N9_9BILA</name>
<evidence type="ECO:0000256" key="1">
    <source>
        <dbReference type="SAM" id="Phobius"/>
    </source>
</evidence>
<feature type="transmembrane region" description="Helical" evidence="1">
    <location>
        <begin position="6"/>
        <end position="29"/>
    </location>
</feature>
<evidence type="ECO:0000313" key="4">
    <source>
        <dbReference type="EMBL" id="CAF3437153.1"/>
    </source>
</evidence>
<keyword evidence="1" id="KW-0472">Membrane</keyword>
<evidence type="ECO:0000313" key="2">
    <source>
        <dbReference type="EMBL" id="CAF3284776.1"/>
    </source>
</evidence>